<dbReference type="SUPFAM" id="SSF52467">
    <property type="entry name" value="DHS-like NAD/FAD-binding domain"/>
    <property type="match status" value="1"/>
</dbReference>
<dbReference type="GO" id="GO:0005948">
    <property type="term" value="C:acetolactate synthase complex"/>
    <property type="evidence" value="ECO:0007669"/>
    <property type="project" value="TreeGrafter"/>
</dbReference>
<comment type="similarity">
    <text evidence="1 3">Belongs to the TPP enzyme family.</text>
</comment>
<dbReference type="GO" id="GO:0000287">
    <property type="term" value="F:magnesium ion binding"/>
    <property type="evidence" value="ECO:0007669"/>
    <property type="project" value="InterPro"/>
</dbReference>
<reference evidence="7" key="1">
    <citation type="submission" date="2021-05" db="EMBL/GenBank/DDBJ databases">
        <authorList>
            <person name="Pietrasiak N."/>
            <person name="Ward R."/>
            <person name="Stajich J.E."/>
            <person name="Kurbessoian T."/>
        </authorList>
    </citation>
    <scope>NUCLEOTIDE SEQUENCE</scope>
    <source>
        <strain evidence="7">JT2-VF2</strain>
    </source>
</reference>
<evidence type="ECO:0000259" key="4">
    <source>
        <dbReference type="Pfam" id="PF00205"/>
    </source>
</evidence>
<dbReference type="InterPro" id="IPR012001">
    <property type="entry name" value="Thiamin_PyroP_enz_TPP-bd_dom"/>
</dbReference>
<dbReference type="CDD" id="cd07035">
    <property type="entry name" value="TPP_PYR_POX_like"/>
    <property type="match status" value="1"/>
</dbReference>
<dbReference type="InterPro" id="IPR011766">
    <property type="entry name" value="TPP_enzyme_TPP-bd"/>
</dbReference>
<dbReference type="InterPro" id="IPR029035">
    <property type="entry name" value="DHS-like_NAD/FAD-binding_dom"/>
</dbReference>
<evidence type="ECO:0000313" key="7">
    <source>
        <dbReference type="EMBL" id="MBW4563351.1"/>
    </source>
</evidence>
<dbReference type="Gene3D" id="3.40.50.970">
    <property type="match status" value="2"/>
</dbReference>
<feature type="domain" description="Thiamine pyrophosphate enzyme N-terminal TPP-binding" evidence="6">
    <location>
        <begin position="56"/>
        <end position="165"/>
    </location>
</feature>
<dbReference type="GO" id="GO:0009097">
    <property type="term" value="P:isoleucine biosynthetic process"/>
    <property type="evidence" value="ECO:0007669"/>
    <property type="project" value="TreeGrafter"/>
</dbReference>
<evidence type="ECO:0000259" key="6">
    <source>
        <dbReference type="Pfam" id="PF02776"/>
    </source>
</evidence>
<dbReference type="InterPro" id="IPR029061">
    <property type="entry name" value="THDP-binding"/>
</dbReference>
<gene>
    <name evidence="7" type="ORF">KME32_19830</name>
</gene>
<dbReference type="GO" id="GO:0050660">
    <property type="term" value="F:flavin adenine dinucleotide binding"/>
    <property type="evidence" value="ECO:0007669"/>
    <property type="project" value="TreeGrafter"/>
</dbReference>
<evidence type="ECO:0000256" key="3">
    <source>
        <dbReference type="RuleBase" id="RU362132"/>
    </source>
</evidence>
<evidence type="ECO:0000256" key="1">
    <source>
        <dbReference type="ARBA" id="ARBA00007812"/>
    </source>
</evidence>
<dbReference type="AlphaFoldDB" id="A0A951Q120"/>
<feature type="domain" description="Thiamine pyrophosphate enzyme TPP-binding" evidence="5">
    <location>
        <begin position="438"/>
        <end position="579"/>
    </location>
</feature>
<dbReference type="EMBL" id="JAHHHN010000012">
    <property type="protein sequence ID" value="MBW4563351.1"/>
    <property type="molecule type" value="Genomic_DNA"/>
</dbReference>
<comment type="caution">
    <text evidence="7">The sequence shown here is derived from an EMBL/GenBank/DDBJ whole genome shotgun (WGS) entry which is preliminary data.</text>
</comment>
<dbReference type="GO" id="GO:0030976">
    <property type="term" value="F:thiamine pyrophosphate binding"/>
    <property type="evidence" value="ECO:0007669"/>
    <property type="project" value="InterPro"/>
</dbReference>
<evidence type="ECO:0000259" key="5">
    <source>
        <dbReference type="Pfam" id="PF02775"/>
    </source>
</evidence>
<dbReference type="GO" id="GO:0003984">
    <property type="term" value="F:acetolactate synthase activity"/>
    <property type="evidence" value="ECO:0007669"/>
    <property type="project" value="TreeGrafter"/>
</dbReference>
<dbReference type="Proteomes" id="UP000715781">
    <property type="component" value="Unassembled WGS sequence"/>
</dbReference>
<dbReference type="PANTHER" id="PTHR18968:SF167">
    <property type="entry name" value="ACETOLACTATE SYNTHASE LARGE SUBUNIT ILVB2-RELATED"/>
    <property type="match status" value="1"/>
</dbReference>
<organism evidence="7 8">
    <name type="scientific">Mojavia pulchra JT2-VF2</name>
    <dbReference type="NCBI Taxonomy" id="287848"/>
    <lineage>
        <taxon>Bacteria</taxon>
        <taxon>Bacillati</taxon>
        <taxon>Cyanobacteriota</taxon>
        <taxon>Cyanophyceae</taxon>
        <taxon>Nostocales</taxon>
        <taxon>Nostocaceae</taxon>
    </lineage>
</organism>
<dbReference type="InterPro" id="IPR012000">
    <property type="entry name" value="Thiamin_PyroP_enz_cen_dom"/>
</dbReference>
<dbReference type="Pfam" id="PF00205">
    <property type="entry name" value="TPP_enzyme_M"/>
    <property type="match status" value="1"/>
</dbReference>
<reference evidence="7" key="2">
    <citation type="journal article" date="2022" name="Microbiol. Resour. Announc.">
        <title>Metagenome Sequencing to Explore Phylogenomics of Terrestrial Cyanobacteria.</title>
        <authorList>
            <person name="Ward R.D."/>
            <person name="Stajich J.E."/>
            <person name="Johansen J.R."/>
            <person name="Huntemann M."/>
            <person name="Clum A."/>
            <person name="Foster B."/>
            <person name="Foster B."/>
            <person name="Roux S."/>
            <person name="Palaniappan K."/>
            <person name="Varghese N."/>
            <person name="Mukherjee S."/>
            <person name="Reddy T.B.K."/>
            <person name="Daum C."/>
            <person name="Copeland A."/>
            <person name="Chen I.A."/>
            <person name="Ivanova N.N."/>
            <person name="Kyrpides N.C."/>
            <person name="Shapiro N."/>
            <person name="Eloe-Fadrosh E.A."/>
            <person name="Pietrasiak N."/>
        </authorList>
    </citation>
    <scope>NUCLEOTIDE SEQUENCE</scope>
    <source>
        <strain evidence="7">JT2-VF2</strain>
    </source>
</reference>
<dbReference type="Pfam" id="PF02775">
    <property type="entry name" value="TPP_enzyme_C"/>
    <property type="match status" value="1"/>
</dbReference>
<keyword evidence="2 3" id="KW-0786">Thiamine pyrophosphate</keyword>
<sequence>MNENKVSSNLLVQSPFYNKLAMKLMESRLTNAKLNDDYLRHEKHADIKSSPSLLLSDAIVKLLEDLGVKYAFGVSGGAMAKLWGSLSNSQIQVLHFRHEVGAAFAAAEASLASDRPVVIFTTAGPGITNALTGILAARGEGAKVILLSASTSALQHGRYAIQETHEQTIPGGIFTSGALFHYATTLECAEQLPQAARRIALGLTRPNGFVAHLSIPTNLQSSLIHESLPQVDLSLAQNIPSKDTIAKCIHLLSEGNFAIWVGFGARSAAEEIRQLAERTGAAVMCSPRGKGIFPENHPQFVGVTGLGGHASVFTYMQKHSPQRILVLGTRLGEPTSFWSSQMIPQAGFVHVDVDPDILGVAYPSVPTFPVLCEVKTFVESLLQYWPDNFAESKLVTLPHPEAEIIQPSNNELVRPEVLMQQIQQVCVENSDAIIMAESGNSFTWATHLLRFALPKRYRVSTAIGAMGHAATGVVGAAKAHGKAIAIVGDGAMLMNNEISTAVKYKIPAVWIVLNDARYNMCFQGMAMLGLEADATIPRTDFVMIARGMGADGIRVETESDIRKALEQALAASTPFVIDVMIDPTRQAPSRGRNQGLLAQGVADSPNKEISFPLLK</sequence>
<accession>A0A951Q120</accession>
<dbReference type="Pfam" id="PF02776">
    <property type="entry name" value="TPP_enzyme_N"/>
    <property type="match status" value="1"/>
</dbReference>
<dbReference type="InterPro" id="IPR045229">
    <property type="entry name" value="TPP_enz"/>
</dbReference>
<dbReference type="Gene3D" id="3.40.50.1220">
    <property type="entry name" value="TPP-binding domain"/>
    <property type="match status" value="1"/>
</dbReference>
<dbReference type="PANTHER" id="PTHR18968">
    <property type="entry name" value="THIAMINE PYROPHOSPHATE ENZYMES"/>
    <property type="match status" value="1"/>
</dbReference>
<evidence type="ECO:0000256" key="2">
    <source>
        <dbReference type="ARBA" id="ARBA00023052"/>
    </source>
</evidence>
<proteinExistence type="inferred from homology"/>
<name>A0A951Q120_9NOST</name>
<evidence type="ECO:0000313" key="8">
    <source>
        <dbReference type="Proteomes" id="UP000715781"/>
    </source>
</evidence>
<dbReference type="CDD" id="cd00568">
    <property type="entry name" value="TPP_enzymes"/>
    <property type="match status" value="1"/>
</dbReference>
<dbReference type="SUPFAM" id="SSF52518">
    <property type="entry name" value="Thiamin diphosphate-binding fold (THDP-binding)"/>
    <property type="match status" value="2"/>
</dbReference>
<feature type="domain" description="Thiamine pyrophosphate enzyme central" evidence="4">
    <location>
        <begin position="256"/>
        <end position="381"/>
    </location>
</feature>
<protein>
    <submittedName>
        <fullName evidence="7">Thiamine pyrophosphate-binding protein</fullName>
    </submittedName>
</protein>
<dbReference type="GO" id="GO:0009099">
    <property type="term" value="P:L-valine biosynthetic process"/>
    <property type="evidence" value="ECO:0007669"/>
    <property type="project" value="TreeGrafter"/>
</dbReference>